<reference evidence="2" key="1">
    <citation type="submission" date="2019-08" db="EMBL/GenBank/DDBJ databases">
        <authorList>
            <person name="Kucharzyk K."/>
            <person name="Murdoch R.W."/>
            <person name="Higgins S."/>
            <person name="Loffler F."/>
        </authorList>
    </citation>
    <scope>NUCLEOTIDE SEQUENCE</scope>
</reference>
<protein>
    <submittedName>
        <fullName evidence="2">Uncharacterized protein</fullName>
    </submittedName>
</protein>
<dbReference type="NCBIfam" id="TIGR03721">
    <property type="entry name" value="exospore_TM"/>
    <property type="match status" value="1"/>
</dbReference>
<proteinExistence type="predicted"/>
<accession>A0A645HD92</accession>
<sequence>MAVTVLAGGLVGLPGLIGFGNSTQALVALGATIDISGLTNFSFSMPRDGIITSLAVYLSATAALTLLTSMTYTVQLYSSVTPDDVFSPVPGALVNIAIPGTIAIGDVFNDIVTGLNILVTQETRLLLVASATGGGLSVLGSVIGYVSAGLGIS</sequence>
<keyword evidence="1" id="KW-1133">Transmembrane helix</keyword>
<feature type="transmembrane region" description="Helical" evidence="1">
    <location>
        <begin position="49"/>
        <end position="67"/>
    </location>
</feature>
<keyword evidence="1" id="KW-0472">Membrane</keyword>
<evidence type="ECO:0000256" key="1">
    <source>
        <dbReference type="SAM" id="Phobius"/>
    </source>
</evidence>
<gene>
    <name evidence="2" type="ORF">SDC9_184503</name>
</gene>
<comment type="caution">
    <text evidence="2">The sequence shown here is derived from an EMBL/GenBank/DDBJ whole genome shotgun (WGS) entry which is preliminary data.</text>
</comment>
<dbReference type="AlphaFoldDB" id="A0A645HD92"/>
<name>A0A645HD92_9ZZZZ</name>
<evidence type="ECO:0000313" key="2">
    <source>
        <dbReference type="EMBL" id="MPN36991.1"/>
    </source>
</evidence>
<feature type="transmembrane region" description="Helical" evidence="1">
    <location>
        <begin position="125"/>
        <end position="148"/>
    </location>
</feature>
<dbReference type="EMBL" id="VSSQ01091434">
    <property type="protein sequence ID" value="MPN36991.1"/>
    <property type="molecule type" value="Genomic_DNA"/>
</dbReference>
<organism evidence="2">
    <name type="scientific">bioreactor metagenome</name>
    <dbReference type="NCBI Taxonomy" id="1076179"/>
    <lineage>
        <taxon>unclassified sequences</taxon>
        <taxon>metagenomes</taxon>
        <taxon>ecological metagenomes</taxon>
    </lineage>
</organism>
<keyword evidence="1" id="KW-0812">Transmembrane</keyword>
<dbReference type="InterPro" id="IPR021210">
    <property type="entry name" value="Exosporium_BclB"/>
</dbReference>